<evidence type="ECO:0000256" key="2">
    <source>
        <dbReference type="ARBA" id="ARBA00023043"/>
    </source>
</evidence>
<dbReference type="GeneTree" id="ENSGT00950000183003"/>
<comment type="similarity">
    <text evidence="3">Belongs to the SOWAH family.</text>
</comment>
<dbReference type="PROSITE" id="PS50297">
    <property type="entry name" value="ANK_REP_REGION"/>
    <property type="match status" value="1"/>
</dbReference>
<feature type="region of interest" description="Disordered" evidence="5">
    <location>
        <begin position="203"/>
        <end position="232"/>
    </location>
</feature>
<evidence type="ECO:0000313" key="7">
    <source>
        <dbReference type="Ensembl" id="ENSCVAP00000015781.1"/>
    </source>
</evidence>
<dbReference type="OMA" id="PIAHEWL"/>
<dbReference type="PRINTS" id="PR01415">
    <property type="entry name" value="ANKYRIN"/>
</dbReference>
<evidence type="ECO:0000256" key="3">
    <source>
        <dbReference type="ARBA" id="ARBA00038122"/>
    </source>
</evidence>
<dbReference type="SMART" id="SM00248">
    <property type="entry name" value="ANK"/>
    <property type="match status" value="2"/>
</dbReference>
<evidence type="ECO:0000259" key="6">
    <source>
        <dbReference type="Pfam" id="PF25877"/>
    </source>
</evidence>
<name>A0A3Q2DAB4_CYPVA</name>
<dbReference type="Gene3D" id="1.25.40.20">
    <property type="entry name" value="Ankyrin repeat-containing domain"/>
    <property type="match status" value="1"/>
</dbReference>
<feature type="region of interest" description="Disordered" evidence="5">
    <location>
        <begin position="160"/>
        <end position="184"/>
    </location>
</feature>
<dbReference type="STRING" id="28743.ENSCVAP00000015781"/>
<feature type="compositionally biased region" description="Polar residues" evidence="5">
    <location>
        <begin position="170"/>
        <end position="179"/>
    </location>
</feature>
<feature type="compositionally biased region" description="Polar residues" evidence="5">
    <location>
        <begin position="99"/>
        <end position="108"/>
    </location>
</feature>
<dbReference type="SUPFAM" id="SSF48403">
    <property type="entry name" value="Ankyrin repeat"/>
    <property type="match status" value="1"/>
</dbReference>
<dbReference type="PANTHER" id="PTHR14491">
    <property type="entry name" value="SOSONDOWAH, ISOFORM G"/>
    <property type="match status" value="1"/>
</dbReference>
<evidence type="ECO:0000256" key="5">
    <source>
        <dbReference type="SAM" id="MobiDB-lite"/>
    </source>
</evidence>
<dbReference type="PROSITE" id="PS50088">
    <property type="entry name" value="ANK_REPEAT"/>
    <property type="match status" value="1"/>
</dbReference>
<proteinExistence type="inferred from homology"/>
<evidence type="ECO:0000313" key="8">
    <source>
        <dbReference type="Proteomes" id="UP000265020"/>
    </source>
</evidence>
<dbReference type="Pfam" id="PF12796">
    <property type="entry name" value="Ank_2"/>
    <property type="match status" value="1"/>
</dbReference>
<sequence>MALAPQDRWNKNNMALSQESVLSFLLERGGKVRNSELVNHFRSLINRGDPAEKQHNRELFKKLVNSVAVVRQIDEVKFVVVRKRYQDFVKEESCIQQSFCAPNPSDNNRNYREGGLQGSRPLSTADSTMVKVLNISGDQPSRARKSGAVFAVIAVRSPGRDSAAGAEDGSPSQVDQHGNPNKPVIRVSSLPLLSSYSSQQRSSIKEPQCWKSRHTEANQGSPLVGPLNKNPNEAKFNESVPLEPMVHEWIVKCAAGLWGQIYGLLLQDTRLAQRKDFMSGFTALHWAAKDGSCDMIHKLMDVSSKRGTYVNVNSKSHGGYTPLHIAAMHGHGQVVVALVQRYGANVNERDNDGKKALHYLGKGASAEVRGLLGGGQQDAHAQGYLVSRQDVQLRRNTTKKTSTTYEITVHNFSYDFIQTHNENTLNVSCVIQLCTVYHWCSK</sequence>
<organism evidence="7 8">
    <name type="scientific">Cyprinodon variegatus</name>
    <name type="common">Sheepshead minnow</name>
    <dbReference type="NCBI Taxonomy" id="28743"/>
    <lineage>
        <taxon>Eukaryota</taxon>
        <taxon>Metazoa</taxon>
        <taxon>Chordata</taxon>
        <taxon>Craniata</taxon>
        <taxon>Vertebrata</taxon>
        <taxon>Euteleostomi</taxon>
        <taxon>Actinopterygii</taxon>
        <taxon>Neopterygii</taxon>
        <taxon>Teleostei</taxon>
        <taxon>Neoteleostei</taxon>
        <taxon>Acanthomorphata</taxon>
        <taxon>Ovalentaria</taxon>
        <taxon>Atherinomorphae</taxon>
        <taxon>Cyprinodontiformes</taxon>
        <taxon>Cyprinodontidae</taxon>
        <taxon>Cyprinodon</taxon>
    </lineage>
</organism>
<protein>
    <submittedName>
        <fullName evidence="7">Sosondowah ankyrin repeat domain family member Ab</fullName>
    </submittedName>
</protein>
<dbReference type="PANTHER" id="PTHR14491:SF2">
    <property type="entry name" value="ANKYRIN REPEAT DOMAIN-CONTAINING PROTEIN SOWAHA"/>
    <property type="match status" value="1"/>
</dbReference>
<accession>A0A3Q2DAB4</accession>
<dbReference type="InterPro" id="IPR002110">
    <property type="entry name" value="Ankyrin_rpt"/>
</dbReference>
<feature type="region of interest" description="Disordered" evidence="5">
    <location>
        <begin position="99"/>
        <end position="123"/>
    </location>
</feature>
<feature type="domain" description="SOWAHA-C winged helix-turn-helix" evidence="6">
    <location>
        <begin position="16"/>
        <end position="94"/>
    </location>
</feature>
<dbReference type="Proteomes" id="UP000265020">
    <property type="component" value="Unassembled WGS sequence"/>
</dbReference>
<keyword evidence="8" id="KW-1185">Reference proteome</keyword>
<keyword evidence="2 4" id="KW-0040">ANK repeat</keyword>
<feature type="repeat" description="ANK" evidence="4">
    <location>
        <begin position="318"/>
        <end position="351"/>
    </location>
</feature>
<reference evidence="7" key="2">
    <citation type="submission" date="2025-09" db="UniProtKB">
        <authorList>
            <consortium name="Ensembl"/>
        </authorList>
    </citation>
    <scope>IDENTIFICATION</scope>
</reference>
<dbReference type="InterPro" id="IPR058889">
    <property type="entry name" value="WHD_SOWAHA-C"/>
</dbReference>
<dbReference type="InterPro" id="IPR036770">
    <property type="entry name" value="Ankyrin_rpt-contain_sf"/>
</dbReference>
<reference evidence="7" key="1">
    <citation type="submission" date="2025-08" db="UniProtKB">
        <authorList>
            <consortium name="Ensembl"/>
        </authorList>
    </citation>
    <scope>IDENTIFICATION</scope>
</reference>
<evidence type="ECO:0000256" key="1">
    <source>
        <dbReference type="ARBA" id="ARBA00022737"/>
    </source>
</evidence>
<dbReference type="Ensembl" id="ENSCVAT00000023962.1">
    <property type="protein sequence ID" value="ENSCVAP00000015781.1"/>
    <property type="gene ID" value="ENSCVAG00000018636.1"/>
</dbReference>
<evidence type="ECO:0000256" key="4">
    <source>
        <dbReference type="PROSITE-ProRule" id="PRU00023"/>
    </source>
</evidence>
<keyword evidence="1" id="KW-0677">Repeat</keyword>
<dbReference type="Pfam" id="PF25877">
    <property type="entry name" value="WHD_SOWAH"/>
    <property type="match status" value="1"/>
</dbReference>
<dbReference type="AlphaFoldDB" id="A0A3Q2DAB4"/>